<dbReference type="Gene3D" id="6.10.340.10">
    <property type="match status" value="1"/>
</dbReference>
<dbReference type="GO" id="GO:0004888">
    <property type="term" value="F:transmembrane signaling receptor activity"/>
    <property type="evidence" value="ECO:0007669"/>
    <property type="project" value="InterPro"/>
</dbReference>
<dbReference type="Pfam" id="PF00672">
    <property type="entry name" value="HAMP"/>
    <property type="match status" value="1"/>
</dbReference>
<dbReference type="Pfam" id="PF12729">
    <property type="entry name" value="4HB_MCP_1"/>
    <property type="match status" value="1"/>
</dbReference>
<dbReference type="Gene3D" id="1.10.287.950">
    <property type="entry name" value="Methyl-accepting chemotaxis protein"/>
    <property type="match status" value="1"/>
</dbReference>
<dbReference type="RefSeq" id="WP_046946836.1">
    <property type="nucleotide sequence ID" value="NZ_JARJDN010000009.1"/>
</dbReference>
<dbReference type="Proteomes" id="UP000075591">
    <property type="component" value="Unassembled WGS sequence"/>
</dbReference>
<dbReference type="EMBL" id="LOMT01000095">
    <property type="protein sequence ID" value="KXX97204.1"/>
    <property type="molecule type" value="Genomic_DNA"/>
</dbReference>
<comment type="caution">
    <text evidence="10">The sequence shown here is derived from an EMBL/GenBank/DDBJ whole genome shotgun (WGS) entry which is preliminary data.</text>
</comment>
<evidence type="ECO:0000259" key="8">
    <source>
        <dbReference type="PROSITE" id="PS50111"/>
    </source>
</evidence>
<evidence type="ECO:0000256" key="6">
    <source>
        <dbReference type="PROSITE-ProRule" id="PRU00284"/>
    </source>
</evidence>
<comment type="subcellular location">
    <subcellularLocation>
        <location evidence="1">Cell membrane</location>
    </subcellularLocation>
</comment>
<evidence type="ECO:0000256" key="1">
    <source>
        <dbReference type="ARBA" id="ARBA00004236"/>
    </source>
</evidence>
<feature type="domain" description="Methyl-accepting transducer" evidence="8">
    <location>
        <begin position="285"/>
        <end position="521"/>
    </location>
</feature>
<dbReference type="SMART" id="SM00304">
    <property type="entry name" value="HAMP"/>
    <property type="match status" value="1"/>
</dbReference>
<gene>
    <name evidence="10" type="ORF">AT274_21470</name>
</gene>
<dbReference type="CDD" id="cd19411">
    <property type="entry name" value="MCP2201-like_sensor"/>
    <property type="match status" value="1"/>
</dbReference>
<evidence type="ECO:0000259" key="9">
    <source>
        <dbReference type="PROSITE" id="PS50885"/>
    </source>
</evidence>
<dbReference type="GO" id="GO:0005886">
    <property type="term" value="C:plasma membrane"/>
    <property type="evidence" value="ECO:0007669"/>
    <property type="project" value="UniProtKB-SubCell"/>
</dbReference>
<dbReference type="GO" id="GO:0007165">
    <property type="term" value="P:signal transduction"/>
    <property type="evidence" value="ECO:0007669"/>
    <property type="project" value="UniProtKB-KW"/>
</dbReference>
<evidence type="ECO:0000256" key="2">
    <source>
        <dbReference type="ARBA" id="ARBA00022475"/>
    </source>
</evidence>
<name>A0A150B471_BACCE</name>
<dbReference type="SUPFAM" id="SSF58104">
    <property type="entry name" value="Methyl-accepting chemotaxis protein (MCP) signaling domain"/>
    <property type="match status" value="1"/>
</dbReference>
<dbReference type="PROSITE" id="PS50111">
    <property type="entry name" value="CHEMOTAXIS_TRANSDUC_2"/>
    <property type="match status" value="1"/>
</dbReference>
<dbReference type="AlphaFoldDB" id="A0A150B471"/>
<dbReference type="InterPro" id="IPR047347">
    <property type="entry name" value="YvaQ-like_sensor"/>
</dbReference>
<keyword evidence="4 6" id="KW-0807">Transducer</keyword>
<evidence type="ECO:0000256" key="5">
    <source>
        <dbReference type="ARBA" id="ARBA00029447"/>
    </source>
</evidence>
<dbReference type="Pfam" id="PF00015">
    <property type="entry name" value="MCPsignal"/>
    <property type="match status" value="1"/>
</dbReference>
<evidence type="ECO:0000256" key="7">
    <source>
        <dbReference type="SAM" id="Phobius"/>
    </source>
</evidence>
<dbReference type="CDD" id="cd11386">
    <property type="entry name" value="MCP_signal"/>
    <property type="match status" value="1"/>
</dbReference>
<evidence type="ECO:0000313" key="11">
    <source>
        <dbReference type="Proteomes" id="UP000075591"/>
    </source>
</evidence>
<dbReference type="PROSITE" id="PS50885">
    <property type="entry name" value="HAMP"/>
    <property type="match status" value="1"/>
</dbReference>
<organism evidence="10 11">
    <name type="scientific">Bacillus cereus</name>
    <dbReference type="NCBI Taxonomy" id="1396"/>
    <lineage>
        <taxon>Bacteria</taxon>
        <taxon>Bacillati</taxon>
        <taxon>Bacillota</taxon>
        <taxon>Bacilli</taxon>
        <taxon>Bacillales</taxon>
        <taxon>Bacillaceae</taxon>
        <taxon>Bacillus</taxon>
        <taxon>Bacillus cereus group</taxon>
    </lineage>
</organism>
<feature type="transmembrane region" description="Helical" evidence="7">
    <location>
        <begin position="14"/>
        <end position="34"/>
    </location>
</feature>
<feature type="domain" description="HAMP" evidence="9">
    <location>
        <begin position="214"/>
        <end position="266"/>
    </location>
</feature>
<dbReference type="InterPro" id="IPR004090">
    <property type="entry name" value="Chemotax_Me-accpt_rcpt"/>
</dbReference>
<dbReference type="GO" id="GO:0006935">
    <property type="term" value="P:chemotaxis"/>
    <property type="evidence" value="ECO:0007669"/>
    <property type="project" value="InterPro"/>
</dbReference>
<keyword evidence="7" id="KW-0812">Transmembrane</keyword>
<comment type="similarity">
    <text evidence="5">Belongs to the methyl-accepting chemotaxis (MCP) protein family.</text>
</comment>
<dbReference type="PATRIC" id="fig|1396.432.peg.619"/>
<dbReference type="SMART" id="SM00283">
    <property type="entry name" value="MA"/>
    <property type="match status" value="1"/>
</dbReference>
<sequence>MLKILYRLNVINRLILLVAVPIISILIISVVNYMNLQQMHKQLQTVYVDRLQPIKWLGSIESSLYQEFSYVKELIITEDENRRTTILNKLNDTNKETEKLQAQYENTYITGEEKKLLSQYKEKLENYKKHRAQMLDFIKENKLNQAYSFYLTTVEPNLSATVGALKNLSDYNEKLAEGLYNDSEHSYKQVISITIILFIACLVLCILISLFTAKSIINPINSLRSIMNTAGKGDLTIAVPKQYHHEFGHMFNSFDQMISNLQQIIKNVIQTSVQVKSSTNHIVETATVSSSTMDNIANTMKQLSHHINDQSANIKDSSTAMDEIANGVQSIAESSTTISNLAISTSDKANVGTEIIENSISQMTTIHTVMDEIYKVVDQLVIRTQDIDKALQTITYISEQTNLLSLNAAIESARAGEHGKGFAVVSEEVRKLAEQSKQAATDITKLNLLVQNDTKDVVNVMGKGQQEIQEGIHAVQNAKLAFHNIVNHINEVTDQIQDITASAEEMSASSEEINSALINISSISQNIVSETNHTSQSSQAQSVSIQDITNMSLQMQKLVDELEKSATQFKIKNL</sequence>
<evidence type="ECO:0000313" key="10">
    <source>
        <dbReference type="EMBL" id="KXX97204.1"/>
    </source>
</evidence>
<dbReference type="InterPro" id="IPR004089">
    <property type="entry name" value="MCPsignal_dom"/>
</dbReference>
<reference evidence="10 11" key="1">
    <citation type="submission" date="2015-12" db="EMBL/GenBank/DDBJ databases">
        <title>Bacillus cereus Group isolate.</title>
        <authorList>
            <person name="Kovac J."/>
        </authorList>
    </citation>
    <scope>NUCLEOTIDE SEQUENCE [LARGE SCALE GENOMIC DNA]</scope>
    <source>
        <strain evidence="10 11">FSL W8-0275</strain>
    </source>
</reference>
<dbReference type="PANTHER" id="PTHR32089">
    <property type="entry name" value="METHYL-ACCEPTING CHEMOTAXIS PROTEIN MCPB"/>
    <property type="match status" value="1"/>
</dbReference>
<proteinExistence type="inferred from homology"/>
<feature type="transmembrane region" description="Helical" evidence="7">
    <location>
        <begin position="190"/>
        <end position="211"/>
    </location>
</feature>
<dbReference type="PANTHER" id="PTHR32089:SF112">
    <property type="entry name" value="LYSOZYME-LIKE PROTEIN-RELATED"/>
    <property type="match status" value="1"/>
</dbReference>
<keyword evidence="3 7" id="KW-0472">Membrane</keyword>
<dbReference type="InterPro" id="IPR003660">
    <property type="entry name" value="HAMP_dom"/>
</dbReference>
<evidence type="ECO:0000256" key="4">
    <source>
        <dbReference type="ARBA" id="ARBA00023224"/>
    </source>
</evidence>
<keyword evidence="2" id="KW-1003">Cell membrane</keyword>
<keyword evidence="7" id="KW-1133">Transmembrane helix</keyword>
<dbReference type="CDD" id="cd06225">
    <property type="entry name" value="HAMP"/>
    <property type="match status" value="1"/>
</dbReference>
<protein>
    <submittedName>
        <fullName evidence="10">Chemotaxis protein</fullName>
    </submittedName>
</protein>
<evidence type="ECO:0000256" key="3">
    <source>
        <dbReference type="ARBA" id="ARBA00023136"/>
    </source>
</evidence>
<accession>A0A150B471</accession>
<dbReference type="PRINTS" id="PR00260">
    <property type="entry name" value="CHEMTRNSDUCR"/>
</dbReference>
<dbReference type="InterPro" id="IPR024478">
    <property type="entry name" value="HlyB_4HB_MCP"/>
</dbReference>